<organism evidence="2 3">
    <name type="scientific">Trichonephila clavipes</name>
    <name type="common">Golden silk orbweaver</name>
    <name type="synonym">Nephila clavipes</name>
    <dbReference type="NCBI Taxonomy" id="2585209"/>
    <lineage>
        <taxon>Eukaryota</taxon>
        <taxon>Metazoa</taxon>
        <taxon>Ecdysozoa</taxon>
        <taxon>Arthropoda</taxon>
        <taxon>Chelicerata</taxon>
        <taxon>Arachnida</taxon>
        <taxon>Araneae</taxon>
        <taxon>Araneomorphae</taxon>
        <taxon>Entelegynae</taxon>
        <taxon>Araneoidea</taxon>
        <taxon>Nephilidae</taxon>
        <taxon>Trichonephila</taxon>
    </lineage>
</organism>
<evidence type="ECO:0000256" key="1">
    <source>
        <dbReference type="SAM" id="SignalP"/>
    </source>
</evidence>
<comment type="caution">
    <text evidence="2">The sequence shown here is derived from an EMBL/GenBank/DDBJ whole genome shotgun (WGS) entry which is preliminary data.</text>
</comment>
<dbReference type="Proteomes" id="UP000887159">
    <property type="component" value="Unassembled WGS sequence"/>
</dbReference>
<name>A0A8X6R788_TRICX</name>
<keyword evidence="1" id="KW-0732">Signal</keyword>
<proteinExistence type="predicted"/>
<feature type="chain" id="PRO_5036493146" evidence="1">
    <location>
        <begin position="19"/>
        <end position="226"/>
    </location>
</feature>
<feature type="signal peptide" evidence="1">
    <location>
        <begin position="1"/>
        <end position="18"/>
    </location>
</feature>
<evidence type="ECO:0000313" key="2">
    <source>
        <dbReference type="EMBL" id="GFX89666.1"/>
    </source>
</evidence>
<keyword evidence="3" id="KW-1185">Reference proteome</keyword>
<sequence length="226" mass="25727">MKSLALFTCVVLAREIYGLQNHWFGDPTWPLKEDGKVRKSLCVRKERFARNISFLNNNKPFVRSGSGSPVVMVINSWPRDTGDLVEGWMHLSRAQTSSRWRGKVVGMPAQQSSLLLDRGSKLRGLPLSPADFEAGQNLPGSLHSFLSSQYSTDSLQALVHSKLFYSLTVRTSETPLQEFQHLQLQYSDPFIAPCHCLHRPTHRNIPSRVPQLTRTQKSIRYEIEDH</sequence>
<accession>A0A8X6R788</accession>
<protein>
    <submittedName>
        <fullName evidence="2">Uncharacterized protein</fullName>
    </submittedName>
</protein>
<evidence type="ECO:0000313" key="3">
    <source>
        <dbReference type="Proteomes" id="UP000887159"/>
    </source>
</evidence>
<dbReference type="EMBL" id="BMAU01021076">
    <property type="protein sequence ID" value="GFX89666.1"/>
    <property type="molecule type" value="Genomic_DNA"/>
</dbReference>
<gene>
    <name evidence="2" type="ORF">TNCV_3710981</name>
</gene>
<dbReference type="AlphaFoldDB" id="A0A8X6R788"/>
<reference evidence="2" key="1">
    <citation type="submission" date="2020-08" db="EMBL/GenBank/DDBJ databases">
        <title>Multicomponent nature underlies the extraordinary mechanical properties of spider dragline silk.</title>
        <authorList>
            <person name="Kono N."/>
            <person name="Nakamura H."/>
            <person name="Mori M."/>
            <person name="Yoshida Y."/>
            <person name="Ohtoshi R."/>
            <person name="Malay A.D."/>
            <person name="Moran D.A.P."/>
            <person name="Tomita M."/>
            <person name="Numata K."/>
            <person name="Arakawa K."/>
        </authorList>
    </citation>
    <scope>NUCLEOTIDE SEQUENCE</scope>
</reference>